<dbReference type="PANTHER" id="PTHR28570">
    <property type="entry name" value="ASPARTYL AMINOPEPTIDASE"/>
    <property type="match status" value="1"/>
</dbReference>
<dbReference type="Gene3D" id="3.40.630.10">
    <property type="entry name" value="Zn peptidases"/>
    <property type="match status" value="1"/>
</dbReference>
<keyword evidence="5 11" id="KW-0031">Aminopeptidase</keyword>
<dbReference type="SUPFAM" id="SSF53187">
    <property type="entry name" value="Zn-dependent exopeptidases"/>
    <property type="match status" value="1"/>
</dbReference>
<dbReference type="EC" id="3.4.11.21" evidence="4"/>
<dbReference type="Pfam" id="PF02127">
    <property type="entry name" value="Peptidase_M18"/>
    <property type="match status" value="1"/>
</dbReference>
<evidence type="ECO:0000256" key="3">
    <source>
        <dbReference type="ARBA" id="ARBA00008290"/>
    </source>
</evidence>
<dbReference type="CDD" id="cd05658">
    <property type="entry name" value="M18_DAP"/>
    <property type="match status" value="1"/>
</dbReference>
<comment type="caution">
    <text evidence="12">The sequence shown here is derived from an EMBL/GenBank/DDBJ whole genome shotgun (WGS) entry which is preliminary data.</text>
</comment>
<keyword evidence="10 11" id="KW-0482">Metalloprotease</keyword>
<dbReference type="NCBIfam" id="NF002759">
    <property type="entry name" value="PRK02813.1"/>
    <property type="match status" value="1"/>
</dbReference>
<dbReference type="Gene3D" id="2.30.250.10">
    <property type="entry name" value="Aminopeptidase i, Domain 2"/>
    <property type="match status" value="1"/>
</dbReference>
<dbReference type="InterPro" id="IPR023358">
    <property type="entry name" value="Peptidase_M18_dom2"/>
</dbReference>
<evidence type="ECO:0000256" key="2">
    <source>
        <dbReference type="ARBA" id="ARBA00001947"/>
    </source>
</evidence>
<dbReference type="GO" id="GO:0004177">
    <property type="term" value="F:aminopeptidase activity"/>
    <property type="evidence" value="ECO:0007669"/>
    <property type="project" value="UniProtKB-KW"/>
</dbReference>
<evidence type="ECO:0000313" key="13">
    <source>
        <dbReference type="Proteomes" id="UP000613580"/>
    </source>
</evidence>
<keyword evidence="6 11" id="KW-0645">Protease</keyword>
<keyword evidence="8 11" id="KW-0378">Hydrolase</keyword>
<reference evidence="12" key="1">
    <citation type="submission" date="2020-05" db="EMBL/GenBank/DDBJ databases">
        <title>Mycena genomes resolve the evolution of fungal bioluminescence.</title>
        <authorList>
            <person name="Tsai I.J."/>
        </authorList>
    </citation>
    <scope>NUCLEOTIDE SEQUENCE</scope>
    <source>
        <strain evidence="12">110903Hualien_Pintung</strain>
    </source>
</reference>
<name>A0A8H6TA30_MYCCL</name>
<dbReference type="OrthoDB" id="9880441at2759"/>
<dbReference type="Proteomes" id="UP000613580">
    <property type="component" value="Unassembled WGS sequence"/>
</dbReference>
<accession>A0A8H6TA30</accession>
<keyword evidence="9 11" id="KW-0862">Zinc</keyword>
<dbReference type="PRINTS" id="PR00932">
    <property type="entry name" value="AMINO1PTASE"/>
</dbReference>
<dbReference type="GO" id="GO:0000324">
    <property type="term" value="C:fungal-type vacuole"/>
    <property type="evidence" value="ECO:0007669"/>
    <property type="project" value="TreeGrafter"/>
</dbReference>
<gene>
    <name evidence="12" type="ORF">HMN09_00527900</name>
</gene>
<evidence type="ECO:0000256" key="6">
    <source>
        <dbReference type="ARBA" id="ARBA00022670"/>
    </source>
</evidence>
<dbReference type="EMBL" id="JACAZE010000006">
    <property type="protein sequence ID" value="KAF7313710.1"/>
    <property type="molecule type" value="Genomic_DNA"/>
</dbReference>
<evidence type="ECO:0000256" key="7">
    <source>
        <dbReference type="ARBA" id="ARBA00022723"/>
    </source>
</evidence>
<dbReference type="FunFam" id="2.30.250.10:FF:000001">
    <property type="entry name" value="Aspartyl aminopeptidase 1"/>
    <property type="match status" value="1"/>
</dbReference>
<comment type="similarity">
    <text evidence="3 11">Belongs to the peptidase M18 family.</text>
</comment>
<dbReference type="AlphaFoldDB" id="A0A8H6TA30"/>
<dbReference type="GO" id="GO:0008237">
    <property type="term" value="F:metallopeptidase activity"/>
    <property type="evidence" value="ECO:0007669"/>
    <property type="project" value="UniProtKB-KW"/>
</dbReference>
<comment type="catalytic activity">
    <reaction evidence="1">
        <text>Release of an N-terminal aspartate or glutamate from a peptide, with a preference for aspartate.</text>
        <dbReference type="EC" id="3.4.11.21"/>
    </reaction>
</comment>
<evidence type="ECO:0000256" key="8">
    <source>
        <dbReference type="ARBA" id="ARBA00022801"/>
    </source>
</evidence>
<keyword evidence="13" id="KW-1185">Reference proteome</keyword>
<comment type="cofactor">
    <cofactor evidence="2">
        <name>Zn(2+)</name>
        <dbReference type="ChEBI" id="CHEBI:29105"/>
    </cofactor>
</comment>
<dbReference type="InterPro" id="IPR001948">
    <property type="entry name" value="Peptidase_M18"/>
</dbReference>
<organism evidence="12 13">
    <name type="scientific">Mycena chlorophos</name>
    <name type="common">Agaric fungus</name>
    <name type="synonym">Agaricus chlorophos</name>
    <dbReference type="NCBI Taxonomy" id="658473"/>
    <lineage>
        <taxon>Eukaryota</taxon>
        <taxon>Fungi</taxon>
        <taxon>Dikarya</taxon>
        <taxon>Basidiomycota</taxon>
        <taxon>Agaricomycotina</taxon>
        <taxon>Agaricomycetes</taxon>
        <taxon>Agaricomycetidae</taxon>
        <taxon>Agaricales</taxon>
        <taxon>Marasmiineae</taxon>
        <taxon>Mycenaceae</taxon>
        <taxon>Mycena</taxon>
    </lineage>
</organism>
<evidence type="ECO:0000256" key="4">
    <source>
        <dbReference type="ARBA" id="ARBA00011965"/>
    </source>
</evidence>
<protein>
    <recommendedName>
        <fullName evidence="4">aspartyl aminopeptidase</fullName>
        <ecNumber evidence="4">3.4.11.21</ecNumber>
    </recommendedName>
</protein>
<proteinExistence type="inferred from homology"/>
<evidence type="ECO:0000313" key="12">
    <source>
        <dbReference type="EMBL" id="KAF7313710.1"/>
    </source>
</evidence>
<dbReference type="GO" id="GO:0008270">
    <property type="term" value="F:zinc ion binding"/>
    <property type="evidence" value="ECO:0007669"/>
    <property type="project" value="InterPro"/>
</dbReference>
<evidence type="ECO:0000256" key="5">
    <source>
        <dbReference type="ARBA" id="ARBA00022438"/>
    </source>
</evidence>
<keyword evidence="7 11" id="KW-0479">Metal-binding</keyword>
<dbReference type="GO" id="GO:0006508">
    <property type="term" value="P:proteolysis"/>
    <property type="evidence" value="ECO:0007669"/>
    <property type="project" value="UniProtKB-KW"/>
</dbReference>
<evidence type="ECO:0000256" key="1">
    <source>
        <dbReference type="ARBA" id="ARBA00001335"/>
    </source>
</evidence>
<dbReference type="PANTHER" id="PTHR28570:SF3">
    <property type="entry name" value="ASPARTYL AMINOPEPTIDASE"/>
    <property type="match status" value="1"/>
</dbReference>
<evidence type="ECO:0000256" key="11">
    <source>
        <dbReference type="RuleBase" id="RU004386"/>
    </source>
</evidence>
<dbReference type="SUPFAM" id="SSF101821">
    <property type="entry name" value="Aminopeptidase/glucanase lid domain"/>
    <property type="match status" value="1"/>
</dbReference>
<evidence type="ECO:0000256" key="10">
    <source>
        <dbReference type="ARBA" id="ARBA00023049"/>
    </source>
</evidence>
<evidence type="ECO:0000256" key="9">
    <source>
        <dbReference type="ARBA" id="ARBA00022833"/>
    </source>
</evidence>
<sequence>MRLMSTAIQAPEAARKLVSFLTNSPTPWHAVHNSVAHIEEHGFTKLLEKDAWDLKPGGKYYFTRNQAALIAFQLPSDWKPGAGVSIVATHVDSPNLRIRPVSKRSKEGYLQVGIELYGGGLWYTWLDRDLSIAGRVVTSTPNGFKSRLVKIDKPILRIPSLAIHLNRGVNDNFKLNLETEYVPILGQVAAQLNETPPSNPTNAQQNHHPALIALLADELSIAPETIHDFELSLYDVQPPTVGGLNNEFIFSPRMDNQYSSFCAVEALAQTSANAVEFKGNVNCIALFNHEEIGSVSTSGADSSLIPLLINRLSPQAEDNARSIAKSFLVSADMGHAVHPNYTSKHEDYHKPSINGGVVIKTNAKQRYATDAITSFVVKQLIERKGGKVQEFEVRNDMACGSTVGPMLSTIGLRTCDVGCALWSMHSIRETAGSHDVQSYIDLFSSLFEHYQTLEQSLTVD</sequence>